<protein>
    <recommendedName>
        <fullName evidence="12">UDP-N-acetylglucosamine 1-carboxyvinyltransferase</fullName>
        <ecNumber evidence="11">2.5.1.7</ecNumber>
    </recommendedName>
    <alternativeName>
        <fullName evidence="13">Enoylpyruvate transferase</fullName>
    </alternativeName>
    <alternativeName>
        <fullName evidence="14">UDP-N-acetylglucosamine enolpyruvyl transferase</fullName>
    </alternativeName>
</protein>
<feature type="domain" description="Enolpyruvate transferase" evidence="17">
    <location>
        <begin position="164"/>
        <end position="437"/>
    </location>
</feature>
<keyword evidence="7" id="KW-0573">Peptidoglycan synthesis</keyword>
<evidence type="ECO:0000256" key="2">
    <source>
        <dbReference type="ARBA" id="ARBA00004752"/>
    </source>
</evidence>
<dbReference type="Pfam" id="PF00275">
    <property type="entry name" value="EPSP_synthase"/>
    <property type="match status" value="2"/>
</dbReference>
<evidence type="ECO:0000256" key="7">
    <source>
        <dbReference type="ARBA" id="ARBA00022984"/>
    </source>
</evidence>
<keyword evidence="5" id="KW-0808">Transferase</keyword>
<evidence type="ECO:0000313" key="19">
    <source>
        <dbReference type="Proteomes" id="UP000030687"/>
    </source>
</evidence>
<comment type="pathway">
    <text evidence="2">Cell wall biogenesis; peptidoglycan biosynthesis.</text>
</comment>
<dbReference type="Proteomes" id="UP000030687">
    <property type="component" value="Unassembled WGS sequence"/>
</dbReference>
<dbReference type="EMBL" id="KI536661">
    <property type="protein sequence ID" value="ESR55767.1"/>
    <property type="molecule type" value="Genomic_DNA"/>
</dbReference>
<gene>
    <name evidence="18" type="ORF">CICLE_v10023335mg</name>
</gene>
<evidence type="ECO:0000259" key="17">
    <source>
        <dbReference type="Pfam" id="PF00275"/>
    </source>
</evidence>
<evidence type="ECO:0000256" key="6">
    <source>
        <dbReference type="ARBA" id="ARBA00022960"/>
    </source>
</evidence>
<sequence>MWVKAVKREFGQVFVKHRCFSLCSTRNGDLFVLCKTPSTILSSIPHKPKSPKSEPKQPRSGKQKLLPSPDPHNFRAMFPFRGLSDTKTMLSILRLLGAKIEFNERNKEILVNTDGVGRAEPCLGEMRKIRGGFFVIGPLLARFGEAVVGLPGGCDIGERPVDFVGATETLMMAASMADGVTVLSNAAKEPEVTDLARFLNDSGACVYGAGSDKLLIKGKCQLRGCECNMPPDRIEAGTFLLAAAITRSLISISPVTPSHLSCLIDKLKIAGCKITRGNNDTLEVSAIPENVCENLRGFNVRTSPFPGFPTDLQPPTMALLTTCSGSSIVEESVFDRRLGHVRELQKLGAKIQVCGSTALVFGRETRRNTAFHSVILDFMIFIKSNLILLIPLNSIISALHGSRLRAADLGAGLVAEGTTEISGIGHIGRGYENLDTKLQFLGADIKRSIPMASQL</sequence>
<keyword evidence="9" id="KW-0961">Cell wall biogenesis/degradation</keyword>
<dbReference type="InterPro" id="IPR001986">
    <property type="entry name" value="Enolpyruvate_Tfrase_dom"/>
</dbReference>
<organism evidence="18 19">
    <name type="scientific">Citrus clementina</name>
    <name type="common">Clementine</name>
    <name type="synonym">Citrus deliciosa x Citrus sinensis</name>
    <dbReference type="NCBI Taxonomy" id="85681"/>
    <lineage>
        <taxon>Eukaryota</taxon>
        <taxon>Viridiplantae</taxon>
        <taxon>Streptophyta</taxon>
        <taxon>Embryophyta</taxon>
        <taxon>Tracheophyta</taxon>
        <taxon>Spermatophyta</taxon>
        <taxon>Magnoliopsida</taxon>
        <taxon>eudicotyledons</taxon>
        <taxon>Gunneridae</taxon>
        <taxon>Pentapetalae</taxon>
        <taxon>rosids</taxon>
        <taxon>malvids</taxon>
        <taxon>Sapindales</taxon>
        <taxon>Rutaceae</taxon>
        <taxon>Aurantioideae</taxon>
        <taxon>Citrus</taxon>
    </lineage>
</organism>
<dbReference type="InterPro" id="IPR050068">
    <property type="entry name" value="MurA_subfamily"/>
</dbReference>
<evidence type="ECO:0000256" key="5">
    <source>
        <dbReference type="ARBA" id="ARBA00022679"/>
    </source>
</evidence>
<evidence type="ECO:0000256" key="13">
    <source>
        <dbReference type="ARBA" id="ARBA00042443"/>
    </source>
</evidence>
<reference evidence="18 19" key="1">
    <citation type="submission" date="2013-10" db="EMBL/GenBank/DDBJ databases">
        <authorList>
            <consortium name="International Citrus Genome Consortium"/>
            <person name="Jenkins J."/>
            <person name="Schmutz J."/>
            <person name="Prochnik S."/>
            <person name="Rokhsar D."/>
            <person name="Gmitter F."/>
            <person name="Ollitrault P."/>
            <person name="Machado M."/>
            <person name="Talon M."/>
            <person name="Wincker P."/>
            <person name="Jaillon O."/>
            <person name="Morgante M."/>
        </authorList>
    </citation>
    <scope>NUCLEOTIDE SEQUENCE</scope>
    <source>
        <strain evidence="19">cv. Clemenules</strain>
    </source>
</reference>
<name>V4TQR6_CITCL</name>
<evidence type="ECO:0000256" key="3">
    <source>
        <dbReference type="ARBA" id="ARBA00022490"/>
    </source>
</evidence>
<keyword evidence="19" id="KW-1185">Reference proteome</keyword>
<dbReference type="GO" id="GO:0019277">
    <property type="term" value="P:UDP-N-acetylgalactosamine biosynthetic process"/>
    <property type="evidence" value="ECO:0007669"/>
    <property type="project" value="InterPro"/>
</dbReference>
<comment type="similarity">
    <text evidence="10">Belongs to the EPSP synthase family. MurA subfamily.</text>
</comment>
<evidence type="ECO:0000256" key="8">
    <source>
        <dbReference type="ARBA" id="ARBA00023306"/>
    </source>
</evidence>
<evidence type="ECO:0000256" key="1">
    <source>
        <dbReference type="ARBA" id="ARBA00004496"/>
    </source>
</evidence>
<dbReference type="AlphaFoldDB" id="V4TQR6"/>
<accession>V4TQR6</accession>
<dbReference type="PANTHER" id="PTHR43783:SF1">
    <property type="entry name" value="UDP-N-ACETYLGLUCOSAMINE 1-CARBOXYVINYLTRANSFERASE"/>
    <property type="match status" value="1"/>
</dbReference>
<dbReference type="EC" id="2.5.1.7" evidence="11"/>
<evidence type="ECO:0000313" key="18">
    <source>
        <dbReference type="EMBL" id="ESR55767.1"/>
    </source>
</evidence>
<feature type="region of interest" description="Disordered" evidence="16">
    <location>
        <begin position="43"/>
        <end position="72"/>
    </location>
</feature>
<evidence type="ECO:0000256" key="15">
    <source>
        <dbReference type="ARBA" id="ARBA00047527"/>
    </source>
</evidence>
<dbReference type="GO" id="GO:0005737">
    <property type="term" value="C:cytoplasm"/>
    <property type="evidence" value="ECO:0007669"/>
    <property type="project" value="UniProtKB-SubCell"/>
</dbReference>
<dbReference type="InterPro" id="IPR005750">
    <property type="entry name" value="UDP_GlcNAc_COvinyl_MurA"/>
</dbReference>
<dbReference type="eggNOG" id="ENOG502QV7D">
    <property type="taxonomic scope" value="Eukaryota"/>
</dbReference>
<dbReference type="Gramene" id="ESR55767">
    <property type="protein sequence ID" value="ESR55767"/>
    <property type="gene ID" value="CICLE_v10023335mg"/>
</dbReference>
<comment type="catalytic activity">
    <reaction evidence="15">
        <text>phosphoenolpyruvate + UDP-N-acetyl-alpha-D-glucosamine = UDP-N-acetyl-3-O-(1-carboxyvinyl)-alpha-D-glucosamine + phosphate</text>
        <dbReference type="Rhea" id="RHEA:18681"/>
        <dbReference type="ChEBI" id="CHEBI:43474"/>
        <dbReference type="ChEBI" id="CHEBI:57705"/>
        <dbReference type="ChEBI" id="CHEBI:58702"/>
        <dbReference type="ChEBI" id="CHEBI:68483"/>
        <dbReference type="EC" id="2.5.1.7"/>
    </reaction>
</comment>
<evidence type="ECO:0000256" key="12">
    <source>
        <dbReference type="ARBA" id="ARBA00039754"/>
    </source>
</evidence>
<keyword evidence="3" id="KW-0963">Cytoplasm</keyword>
<dbReference type="GO" id="GO:0071555">
    <property type="term" value="P:cell wall organization"/>
    <property type="evidence" value="ECO:0007669"/>
    <property type="project" value="UniProtKB-KW"/>
</dbReference>
<dbReference type="GO" id="GO:0008360">
    <property type="term" value="P:regulation of cell shape"/>
    <property type="evidence" value="ECO:0007669"/>
    <property type="project" value="UniProtKB-KW"/>
</dbReference>
<keyword evidence="6" id="KW-0133">Cell shape</keyword>
<dbReference type="STRING" id="85681.V4TQR6"/>
<evidence type="ECO:0000256" key="9">
    <source>
        <dbReference type="ARBA" id="ARBA00023316"/>
    </source>
</evidence>
<evidence type="ECO:0000256" key="16">
    <source>
        <dbReference type="SAM" id="MobiDB-lite"/>
    </source>
</evidence>
<proteinExistence type="inferred from homology"/>
<evidence type="ECO:0000256" key="11">
    <source>
        <dbReference type="ARBA" id="ARBA00039108"/>
    </source>
</evidence>
<evidence type="ECO:0000256" key="14">
    <source>
        <dbReference type="ARBA" id="ARBA00042842"/>
    </source>
</evidence>
<dbReference type="KEGG" id="cic:CICLE_v10023335mg"/>
<dbReference type="Gene3D" id="3.65.10.10">
    <property type="entry name" value="Enolpyruvate transferase domain"/>
    <property type="match status" value="3"/>
</dbReference>
<dbReference type="CDD" id="cd01555">
    <property type="entry name" value="UdpNAET"/>
    <property type="match status" value="1"/>
</dbReference>
<dbReference type="InterPro" id="IPR013792">
    <property type="entry name" value="RNA3'P_cycl/enolpyr_Trfase_a/b"/>
</dbReference>
<comment type="subcellular location">
    <subcellularLocation>
        <location evidence="1">Cytoplasm</location>
    </subcellularLocation>
</comment>
<keyword evidence="8" id="KW-0131">Cell cycle</keyword>
<dbReference type="GO" id="GO:0051301">
    <property type="term" value="P:cell division"/>
    <property type="evidence" value="ECO:0007669"/>
    <property type="project" value="UniProtKB-KW"/>
</dbReference>
<dbReference type="SUPFAM" id="SSF55205">
    <property type="entry name" value="EPT/RTPC-like"/>
    <property type="match status" value="1"/>
</dbReference>
<dbReference type="OMA" id="RFGQRNF"/>
<dbReference type="PANTHER" id="PTHR43783">
    <property type="entry name" value="UDP-N-ACETYLGLUCOSAMINE 1-CARBOXYVINYLTRANSFERASE"/>
    <property type="match status" value="1"/>
</dbReference>
<dbReference type="GO" id="GO:0008760">
    <property type="term" value="F:UDP-N-acetylglucosamine 1-carboxyvinyltransferase activity"/>
    <property type="evidence" value="ECO:0007669"/>
    <property type="project" value="UniProtKB-EC"/>
</dbReference>
<feature type="domain" description="Enolpyruvate transferase" evidence="17">
    <location>
        <begin position="83"/>
        <end position="162"/>
    </location>
</feature>
<evidence type="ECO:0000256" key="4">
    <source>
        <dbReference type="ARBA" id="ARBA00022618"/>
    </source>
</evidence>
<keyword evidence="4" id="KW-0132">Cell division</keyword>
<dbReference type="InParanoid" id="V4TQR6"/>
<dbReference type="InterPro" id="IPR036968">
    <property type="entry name" value="Enolpyruvate_Tfrase_sf"/>
</dbReference>
<evidence type="ECO:0000256" key="10">
    <source>
        <dbReference type="ARBA" id="ARBA00038367"/>
    </source>
</evidence>